<evidence type="ECO:0000313" key="2">
    <source>
        <dbReference type="EMBL" id="OLP49579.1"/>
    </source>
</evidence>
<protein>
    <submittedName>
        <fullName evidence="1">Uncharacterized small protein (DUF1192 family)</fullName>
    </submittedName>
</protein>
<dbReference type="EMBL" id="MKIN01000022">
    <property type="protein sequence ID" value="OLP49579.1"/>
    <property type="molecule type" value="Genomic_DNA"/>
</dbReference>
<evidence type="ECO:0000313" key="1">
    <source>
        <dbReference type="EMBL" id="MBB4006669.1"/>
    </source>
</evidence>
<sequence length="64" mass="7079">MIEDPDRPRKPAEHEIGCDLSLLSAGEIDARITLLKQEINRLESAKEGKLAGKMAAESLFRTSK</sequence>
<proteinExistence type="predicted"/>
<reference evidence="2 3" key="1">
    <citation type="submission" date="2016-09" db="EMBL/GenBank/DDBJ databases">
        <title>Rhizobium oryziradicis sp. nov., isolated from the root of rice.</title>
        <authorList>
            <person name="Zhao J."/>
            <person name="Zhang X."/>
        </authorList>
    </citation>
    <scope>NUCLEOTIDE SEQUENCE [LARGE SCALE GENOMIC DNA]</scope>
    <source>
        <strain evidence="2 3">14971</strain>
    </source>
</reference>
<dbReference type="InterPro" id="IPR009579">
    <property type="entry name" value="DUF1192"/>
</dbReference>
<evidence type="ECO:0000313" key="4">
    <source>
        <dbReference type="Proteomes" id="UP000544107"/>
    </source>
</evidence>
<dbReference type="RefSeq" id="WP_075615370.1">
    <property type="nucleotide sequence ID" value="NZ_JACIED010000001.1"/>
</dbReference>
<dbReference type="AlphaFoldDB" id="A0A1Q9A4S0"/>
<reference evidence="1 4" key="2">
    <citation type="submission" date="2020-08" db="EMBL/GenBank/DDBJ databases">
        <title>Genomic Encyclopedia of Type Strains, Phase IV (KMG-IV): sequencing the most valuable type-strain genomes for metagenomic binning, comparative biology and taxonomic classification.</title>
        <authorList>
            <person name="Goeker M."/>
        </authorList>
    </citation>
    <scope>NUCLEOTIDE SEQUENCE [LARGE SCALE GENOMIC DNA]</scope>
    <source>
        <strain evidence="1 4">DSM 100021</strain>
    </source>
</reference>
<accession>A0A1Q9A4S0</accession>
<dbReference type="Pfam" id="PF06698">
    <property type="entry name" value="DUF1192"/>
    <property type="match status" value="1"/>
</dbReference>
<evidence type="ECO:0000313" key="3">
    <source>
        <dbReference type="Proteomes" id="UP000185598"/>
    </source>
</evidence>
<comment type="caution">
    <text evidence="2">The sequence shown here is derived from an EMBL/GenBank/DDBJ whole genome shotgun (WGS) entry which is preliminary data.</text>
</comment>
<dbReference type="EMBL" id="JACIED010000001">
    <property type="protein sequence ID" value="MBB4006669.1"/>
    <property type="molecule type" value="Genomic_DNA"/>
</dbReference>
<organism evidence="2 3">
    <name type="scientific">Allorhizobium taibaishanense</name>
    <dbReference type="NCBI Taxonomy" id="887144"/>
    <lineage>
        <taxon>Bacteria</taxon>
        <taxon>Pseudomonadati</taxon>
        <taxon>Pseudomonadota</taxon>
        <taxon>Alphaproteobacteria</taxon>
        <taxon>Hyphomicrobiales</taxon>
        <taxon>Rhizobiaceae</taxon>
        <taxon>Rhizobium/Agrobacterium group</taxon>
        <taxon>Allorhizobium</taxon>
    </lineage>
</organism>
<gene>
    <name evidence="2" type="ORF">BJF91_21415</name>
    <name evidence="1" type="ORF">GGQ71_000905</name>
</gene>
<name>A0A1Q9A4S0_9HYPH</name>
<dbReference type="OrthoDB" id="7872350at2"/>
<keyword evidence="3" id="KW-1185">Reference proteome</keyword>
<dbReference type="Proteomes" id="UP000185598">
    <property type="component" value="Unassembled WGS sequence"/>
</dbReference>
<dbReference type="Proteomes" id="UP000544107">
    <property type="component" value="Unassembled WGS sequence"/>
</dbReference>